<dbReference type="EMBL" id="CM043804">
    <property type="protein sequence ID" value="KAI4806907.1"/>
    <property type="molecule type" value="Genomic_DNA"/>
</dbReference>
<evidence type="ECO:0000313" key="1">
    <source>
        <dbReference type="EMBL" id="KAI4806907.1"/>
    </source>
</evidence>
<evidence type="ECO:0000313" key="2">
    <source>
        <dbReference type="Proteomes" id="UP001057452"/>
    </source>
</evidence>
<proteinExistence type="predicted"/>
<comment type="caution">
    <text evidence="1">The sequence shown here is derived from an EMBL/GenBank/DDBJ whole genome shotgun (WGS) entry which is preliminary data.</text>
</comment>
<reference evidence="1" key="1">
    <citation type="submission" date="2022-05" db="EMBL/GenBank/DDBJ databases">
        <title>Chromosome-level genome of Chaenocephalus aceratus.</title>
        <authorList>
            <person name="Park H."/>
        </authorList>
    </citation>
    <scope>NUCLEOTIDE SEQUENCE</scope>
    <source>
        <strain evidence="1">KU_202001</strain>
    </source>
</reference>
<dbReference type="Proteomes" id="UP001057452">
    <property type="component" value="Chromosome 20"/>
</dbReference>
<organism evidence="1 2">
    <name type="scientific">Chaenocephalus aceratus</name>
    <name type="common">Blackfin icefish</name>
    <name type="synonym">Chaenichthys aceratus</name>
    <dbReference type="NCBI Taxonomy" id="36190"/>
    <lineage>
        <taxon>Eukaryota</taxon>
        <taxon>Metazoa</taxon>
        <taxon>Chordata</taxon>
        <taxon>Craniata</taxon>
        <taxon>Vertebrata</taxon>
        <taxon>Euteleostomi</taxon>
        <taxon>Actinopterygii</taxon>
        <taxon>Neopterygii</taxon>
        <taxon>Teleostei</taxon>
        <taxon>Neoteleostei</taxon>
        <taxon>Acanthomorphata</taxon>
        <taxon>Eupercaria</taxon>
        <taxon>Perciformes</taxon>
        <taxon>Notothenioidei</taxon>
        <taxon>Channichthyidae</taxon>
        <taxon>Chaenocephalus</taxon>
    </lineage>
</organism>
<name>A0ACB9W351_CHAAC</name>
<feature type="non-terminal residue" evidence="1">
    <location>
        <position position="142"/>
    </location>
</feature>
<keyword evidence="2" id="KW-1185">Reference proteome</keyword>
<gene>
    <name evidence="1" type="ORF">KUCAC02_017697</name>
</gene>
<protein>
    <submittedName>
        <fullName evidence="1">Uncharacterized protein</fullName>
    </submittedName>
</protein>
<accession>A0ACB9W351</accession>
<sequence>MVVNNTPKTRAATPLDYRMDSLEHPMLQFVFIPDGHKSPAPVIIIHQDEMCIAVKASVNTAGYTMLSGGRSLCCILSSDTVACYKADAVRYTLDVSGGSHRLWHGKPEEIRAKKTAPPGLLCASSQGCGEVLNELLSSSGAA</sequence>